<evidence type="ECO:0000313" key="15">
    <source>
        <dbReference type="EMBL" id="KAJ7733032.1"/>
    </source>
</evidence>
<feature type="transmembrane region" description="Helical" evidence="12">
    <location>
        <begin position="780"/>
        <end position="801"/>
    </location>
</feature>
<evidence type="ECO:0000256" key="4">
    <source>
        <dbReference type="ARBA" id="ARBA00022692"/>
    </source>
</evidence>
<sequence length="1310" mass="141467">MRRKFLFFGSRQGDTAVEEAKPKEEPKIPPASFFALFRFATRGEILLDVLGLIAAAAGGAASPVMSIFFGKLTQGFVAFTLTLVEAQAGSAEAAQQLPIAAANFRHASAKSATYLTILGLGVFATTYVYMHIWVVTAELSGKRIRERYLAAVLRQDPAFFDTVGAGEIVTRIQTDTHLVQQGISEKVALSLFFVSGFISGFVIAFARSWRLAIVLMTMLPFMSLVGALLGRLMTRFTELSLKHVAEGGTLAEEAISSIRTTQAFGTQEKLAALYEDFIGKARTVDVKAASAQGLGIGTFYFAIFASYGLAFSYGTTLINRGEADAGTVVTVFMAILTGTASLVVLAPEMQGTLTLYISYNSVPLTQFNYCTQPSSSPWAPPEKLFQTIDREPLIDSSDPGGLKPSSVLGSGLLELEHVTFAYPSRPDIPVLKDISITFPAGKTTALVGASGSGKSTIIALVERFYDPAVGVVRLDGTDVRELNLKYLRSQIGLVSQEPTLFNATVRDNVAYGLLNSQYADLPEAKKFARIQEACISANADAFVRALPQGYDTIVGERGLTLSGGQKQRIAIARAIVADPKILLLDEATSALDTASEGVVQSALDKARAGRTTIAIAHRLSTIKDADAIYVMADGAILEHGTHNKLLENPTGVYAQLVEAQKLRDNKETTWDSGAPAPEDYHPAAAKLDESSATSRESSEKRGLDVTQPSASAKSTLGLFDLFIKLTKLNRESWVKYVVGSVFAVLAGMVYPAYSVIYSKGILAFSSPDAHVRRHLGDRTALYMFLVAIASGVIIAMQNYLFGSAAASFTAKLRLLLFRAVLGQEIQFFDKESNNTGSLTSNLSDQPQRVKGLIGITLGAIVECIATLATGWIVGLVFAWKLGLISIACSPLLFFTGYIRLRVIVLKDKAIQAAHADSAQVACEAAGSIRTVAALTGEDYCCSRYNNSLVPPLEDARRAAWRSALLYALSQTTVYWVISLIFWYGSILVSRQEITTFQFFITLNAATFGSMNAGNVFSFAPDLSTAKTAGAAMMQLFASGPGIPPPAKSPTEKDSENYMGQLRFDDVHFNYPTRPGINVLRGLSFEVKPGEYVALVGASGSGKSTIIQLIERFYEPRAGRISVDGAVIDTWAIEEYRSRVALVSQEPTLYVGTVRFNILLGAVKPEAQVSQQEIEDACRDANILEFIQSLPKGFETEVGGKGSQLSGGQKQRIAIARALMRNPKLLLLDEATSALDSTSEKVVQQALDTAAKGRTTISIAHRLSTIQNADRIYFIKEGVVSESGTHDELLRRNGDYSSFVRLQALEMTDKS</sequence>
<dbReference type="PROSITE" id="PS50893">
    <property type="entry name" value="ABC_TRANSPORTER_2"/>
    <property type="match status" value="2"/>
</dbReference>
<organism evidence="15 16">
    <name type="scientific">Mycena metata</name>
    <dbReference type="NCBI Taxonomy" id="1033252"/>
    <lineage>
        <taxon>Eukaryota</taxon>
        <taxon>Fungi</taxon>
        <taxon>Dikarya</taxon>
        <taxon>Basidiomycota</taxon>
        <taxon>Agaricomycotina</taxon>
        <taxon>Agaricomycetes</taxon>
        <taxon>Agaricomycetidae</taxon>
        <taxon>Agaricales</taxon>
        <taxon>Marasmiineae</taxon>
        <taxon>Mycenaceae</taxon>
        <taxon>Mycena</taxon>
    </lineage>
</organism>
<dbReference type="GO" id="GO:0090374">
    <property type="term" value="P:oligopeptide export from mitochondrion"/>
    <property type="evidence" value="ECO:0007669"/>
    <property type="project" value="TreeGrafter"/>
</dbReference>
<evidence type="ECO:0000256" key="8">
    <source>
        <dbReference type="ARBA" id="ARBA00022989"/>
    </source>
</evidence>
<evidence type="ECO:0000256" key="12">
    <source>
        <dbReference type="SAM" id="Phobius"/>
    </source>
</evidence>
<evidence type="ECO:0000256" key="6">
    <source>
        <dbReference type="ARBA" id="ARBA00022741"/>
    </source>
</evidence>
<dbReference type="GO" id="GO:0005886">
    <property type="term" value="C:plasma membrane"/>
    <property type="evidence" value="ECO:0007669"/>
    <property type="project" value="UniProtKB-SubCell"/>
</dbReference>
<dbReference type="SUPFAM" id="SSF52540">
    <property type="entry name" value="P-loop containing nucleoside triphosphate hydrolases"/>
    <property type="match status" value="2"/>
</dbReference>
<dbReference type="FunFam" id="3.40.50.300:FF:000913">
    <property type="entry name" value="ABC multidrug transporter SitT"/>
    <property type="match status" value="1"/>
</dbReference>
<dbReference type="InterPro" id="IPR036640">
    <property type="entry name" value="ABC1_TM_sf"/>
</dbReference>
<keyword evidence="16" id="KW-1185">Reference proteome</keyword>
<dbReference type="GO" id="GO:0016887">
    <property type="term" value="F:ATP hydrolysis activity"/>
    <property type="evidence" value="ECO:0007669"/>
    <property type="project" value="InterPro"/>
</dbReference>
<feature type="transmembrane region" description="Helical" evidence="12">
    <location>
        <begin position="114"/>
        <end position="135"/>
    </location>
</feature>
<dbReference type="InterPro" id="IPR039421">
    <property type="entry name" value="Type_1_exporter"/>
</dbReference>
<feature type="domain" description="ABC transmembrane type-1" evidence="14">
    <location>
        <begin position="49"/>
        <end position="354"/>
    </location>
</feature>
<keyword evidence="10" id="KW-0325">Glycoprotein</keyword>
<evidence type="ECO:0000256" key="10">
    <source>
        <dbReference type="ARBA" id="ARBA00023180"/>
    </source>
</evidence>
<evidence type="ECO:0000256" key="7">
    <source>
        <dbReference type="ARBA" id="ARBA00022840"/>
    </source>
</evidence>
<protein>
    <submittedName>
        <fullName evidence="15">P-loop containing nucleoside triphosphate hydrolase protein</fullName>
    </submittedName>
</protein>
<proteinExistence type="inferred from homology"/>
<feature type="transmembrane region" description="Helical" evidence="12">
    <location>
        <begin position="294"/>
        <end position="313"/>
    </location>
</feature>
<evidence type="ECO:0000259" key="14">
    <source>
        <dbReference type="PROSITE" id="PS50929"/>
    </source>
</evidence>
<feature type="transmembrane region" description="Helical" evidence="12">
    <location>
        <begin position="45"/>
        <end position="69"/>
    </location>
</feature>
<dbReference type="CDD" id="cd18578">
    <property type="entry name" value="ABC_6TM_Pgp_ABCB1_D2_like"/>
    <property type="match status" value="1"/>
</dbReference>
<dbReference type="PROSITE" id="PS50929">
    <property type="entry name" value="ABC_TM1F"/>
    <property type="match status" value="2"/>
</dbReference>
<dbReference type="EMBL" id="JARKIB010000141">
    <property type="protein sequence ID" value="KAJ7733032.1"/>
    <property type="molecule type" value="Genomic_DNA"/>
</dbReference>
<reference evidence="15" key="1">
    <citation type="submission" date="2023-03" db="EMBL/GenBank/DDBJ databases">
        <title>Massive genome expansion in bonnet fungi (Mycena s.s.) driven by repeated elements and novel gene families across ecological guilds.</title>
        <authorList>
            <consortium name="Lawrence Berkeley National Laboratory"/>
            <person name="Harder C.B."/>
            <person name="Miyauchi S."/>
            <person name="Viragh M."/>
            <person name="Kuo A."/>
            <person name="Thoen E."/>
            <person name="Andreopoulos B."/>
            <person name="Lu D."/>
            <person name="Skrede I."/>
            <person name="Drula E."/>
            <person name="Henrissat B."/>
            <person name="Morin E."/>
            <person name="Kohler A."/>
            <person name="Barry K."/>
            <person name="LaButti K."/>
            <person name="Morin E."/>
            <person name="Salamov A."/>
            <person name="Lipzen A."/>
            <person name="Mereny Z."/>
            <person name="Hegedus B."/>
            <person name="Baldrian P."/>
            <person name="Stursova M."/>
            <person name="Weitz H."/>
            <person name="Taylor A."/>
            <person name="Grigoriev I.V."/>
            <person name="Nagy L.G."/>
            <person name="Martin F."/>
            <person name="Kauserud H."/>
        </authorList>
    </citation>
    <scope>NUCLEOTIDE SEQUENCE</scope>
    <source>
        <strain evidence="15">CBHHK182m</strain>
    </source>
</reference>
<dbReference type="FunFam" id="3.40.50.300:FF:000066">
    <property type="entry name" value="ABC transporter B family member 1"/>
    <property type="match status" value="1"/>
</dbReference>
<feature type="transmembrane region" description="Helical" evidence="12">
    <location>
        <begin position="325"/>
        <end position="346"/>
    </location>
</feature>
<dbReference type="InterPro" id="IPR027417">
    <property type="entry name" value="P-loop_NTPase"/>
</dbReference>
<dbReference type="InterPro" id="IPR011527">
    <property type="entry name" value="ABC1_TM_dom"/>
</dbReference>
<keyword evidence="4 12" id="KW-0812">Transmembrane</keyword>
<dbReference type="Gene3D" id="3.40.50.300">
    <property type="entry name" value="P-loop containing nucleotide triphosphate hydrolases"/>
    <property type="match status" value="2"/>
</dbReference>
<feature type="domain" description="ABC transmembrane type-1" evidence="14">
    <location>
        <begin position="737"/>
        <end position="1024"/>
    </location>
</feature>
<keyword evidence="15" id="KW-0378">Hydrolase</keyword>
<dbReference type="Pfam" id="PF00005">
    <property type="entry name" value="ABC_tran"/>
    <property type="match status" value="2"/>
</dbReference>
<dbReference type="SMART" id="SM00382">
    <property type="entry name" value="AAA"/>
    <property type="match status" value="2"/>
</dbReference>
<dbReference type="GO" id="GO:0015421">
    <property type="term" value="F:ABC-type oligopeptide transporter activity"/>
    <property type="evidence" value="ECO:0007669"/>
    <property type="project" value="TreeGrafter"/>
</dbReference>
<feature type="domain" description="ABC transporter" evidence="13">
    <location>
        <begin position="1061"/>
        <end position="1301"/>
    </location>
</feature>
<dbReference type="CDD" id="cd18577">
    <property type="entry name" value="ABC_6TM_Pgp_ABCB1_D1_like"/>
    <property type="match status" value="1"/>
</dbReference>
<dbReference type="InterPro" id="IPR003439">
    <property type="entry name" value="ABC_transporter-like_ATP-bd"/>
</dbReference>
<evidence type="ECO:0000259" key="13">
    <source>
        <dbReference type="PROSITE" id="PS50893"/>
    </source>
</evidence>
<dbReference type="PANTHER" id="PTHR43394:SF11">
    <property type="entry name" value="ATP-BINDING CASSETTE TRANSPORTER"/>
    <property type="match status" value="1"/>
</dbReference>
<feature type="transmembrane region" description="Helical" evidence="12">
    <location>
        <begin position="187"/>
        <end position="206"/>
    </location>
</feature>
<evidence type="ECO:0000256" key="5">
    <source>
        <dbReference type="ARBA" id="ARBA00022737"/>
    </source>
</evidence>
<keyword evidence="5" id="KW-0677">Repeat</keyword>
<keyword evidence="8 12" id="KW-1133">Transmembrane helix</keyword>
<name>A0AAD7I1L3_9AGAR</name>
<feature type="transmembrane region" description="Helical" evidence="12">
    <location>
        <begin position="879"/>
        <end position="898"/>
    </location>
</feature>
<comment type="caution">
    <text evidence="15">The sequence shown here is derived from an EMBL/GenBank/DDBJ whole genome shotgun (WGS) entry which is preliminary data.</text>
</comment>
<feature type="transmembrane region" description="Helical" evidence="12">
    <location>
        <begin position="852"/>
        <end position="873"/>
    </location>
</feature>
<dbReference type="CDD" id="cd03249">
    <property type="entry name" value="ABC_MTABC3_MDL1_MDL2"/>
    <property type="match status" value="2"/>
</dbReference>
<feature type="transmembrane region" description="Helical" evidence="12">
    <location>
        <begin position="963"/>
        <end position="984"/>
    </location>
</feature>
<dbReference type="SUPFAM" id="SSF90123">
    <property type="entry name" value="ABC transporter transmembrane region"/>
    <property type="match status" value="2"/>
</dbReference>
<evidence type="ECO:0000256" key="1">
    <source>
        <dbReference type="ARBA" id="ARBA00004651"/>
    </source>
</evidence>
<evidence type="ECO:0000256" key="11">
    <source>
        <dbReference type="SAM" id="MobiDB-lite"/>
    </source>
</evidence>
<keyword evidence="6" id="KW-0547">Nucleotide-binding</keyword>
<keyword evidence="7" id="KW-0067">ATP-binding</keyword>
<keyword evidence="3" id="KW-0813">Transport</keyword>
<feature type="transmembrane region" description="Helical" evidence="12">
    <location>
        <begin position="212"/>
        <end position="232"/>
    </location>
</feature>
<feature type="region of interest" description="Disordered" evidence="11">
    <location>
        <begin position="686"/>
        <end position="706"/>
    </location>
</feature>
<evidence type="ECO:0000313" key="16">
    <source>
        <dbReference type="Proteomes" id="UP001215598"/>
    </source>
</evidence>
<dbReference type="Gene3D" id="1.20.1560.10">
    <property type="entry name" value="ABC transporter type 1, transmembrane domain"/>
    <property type="match status" value="1"/>
</dbReference>
<dbReference type="InterPro" id="IPR003593">
    <property type="entry name" value="AAA+_ATPase"/>
</dbReference>
<keyword evidence="9 12" id="KW-0472">Membrane</keyword>
<comment type="subcellular location">
    <subcellularLocation>
        <location evidence="1">Cell membrane</location>
        <topology evidence="1">Multi-pass membrane protein</topology>
    </subcellularLocation>
</comment>
<evidence type="ECO:0000256" key="3">
    <source>
        <dbReference type="ARBA" id="ARBA00022448"/>
    </source>
</evidence>
<evidence type="ECO:0000256" key="9">
    <source>
        <dbReference type="ARBA" id="ARBA00023136"/>
    </source>
</evidence>
<feature type="transmembrane region" description="Helical" evidence="12">
    <location>
        <begin position="733"/>
        <end position="753"/>
    </location>
</feature>
<dbReference type="PROSITE" id="PS00211">
    <property type="entry name" value="ABC_TRANSPORTER_1"/>
    <property type="match status" value="2"/>
</dbReference>
<dbReference type="GO" id="GO:0005524">
    <property type="term" value="F:ATP binding"/>
    <property type="evidence" value="ECO:0007669"/>
    <property type="project" value="UniProtKB-KW"/>
</dbReference>
<dbReference type="InterPro" id="IPR017871">
    <property type="entry name" value="ABC_transporter-like_CS"/>
</dbReference>
<evidence type="ECO:0000256" key="2">
    <source>
        <dbReference type="ARBA" id="ARBA00007577"/>
    </source>
</evidence>
<dbReference type="GO" id="GO:0005743">
    <property type="term" value="C:mitochondrial inner membrane"/>
    <property type="evidence" value="ECO:0007669"/>
    <property type="project" value="TreeGrafter"/>
</dbReference>
<comment type="similarity">
    <text evidence="2">Belongs to the ABC transporter superfamily. ABCB family. Multidrug resistance exporter (TC 3.A.1.201) subfamily.</text>
</comment>
<accession>A0AAD7I1L3</accession>
<dbReference type="Pfam" id="PF00664">
    <property type="entry name" value="ABC_membrane"/>
    <property type="match status" value="2"/>
</dbReference>
<dbReference type="Proteomes" id="UP001215598">
    <property type="component" value="Unassembled WGS sequence"/>
</dbReference>
<gene>
    <name evidence="15" type="ORF">B0H16DRAFT_1676895</name>
</gene>
<dbReference type="PANTHER" id="PTHR43394">
    <property type="entry name" value="ATP-DEPENDENT PERMEASE MDL1, MITOCHONDRIAL"/>
    <property type="match status" value="1"/>
</dbReference>
<feature type="domain" description="ABC transporter" evidence="13">
    <location>
        <begin position="413"/>
        <end position="658"/>
    </location>
</feature>